<dbReference type="EMBL" id="AUSU01003964">
    <property type="protein sequence ID" value="EPS65898.1"/>
    <property type="molecule type" value="Genomic_DNA"/>
</dbReference>
<gene>
    <name evidence="1" type="ORF">M569_08879</name>
</gene>
<comment type="caution">
    <text evidence="1">The sequence shown here is derived from an EMBL/GenBank/DDBJ whole genome shotgun (WGS) entry which is preliminary data.</text>
</comment>
<evidence type="ECO:0000313" key="2">
    <source>
        <dbReference type="Proteomes" id="UP000015453"/>
    </source>
</evidence>
<organism evidence="1 2">
    <name type="scientific">Genlisea aurea</name>
    <dbReference type="NCBI Taxonomy" id="192259"/>
    <lineage>
        <taxon>Eukaryota</taxon>
        <taxon>Viridiplantae</taxon>
        <taxon>Streptophyta</taxon>
        <taxon>Embryophyta</taxon>
        <taxon>Tracheophyta</taxon>
        <taxon>Spermatophyta</taxon>
        <taxon>Magnoliopsida</taxon>
        <taxon>eudicotyledons</taxon>
        <taxon>Gunneridae</taxon>
        <taxon>Pentapetalae</taxon>
        <taxon>asterids</taxon>
        <taxon>lamiids</taxon>
        <taxon>Lamiales</taxon>
        <taxon>Lentibulariaceae</taxon>
        <taxon>Genlisea</taxon>
    </lineage>
</organism>
<keyword evidence="2" id="KW-1185">Reference proteome</keyword>
<name>S8DS22_9LAMI</name>
<reference evidence="1 2" key="1">
    <citation type="journal article" date="2013" name="BMC Genomics">
        <title>The miniature genome of a carnivorous plant Genlisea aurea contains a low number of genes and short non-coding sequences.</title>
        <authorList>
            <person name="Leushkin E.V."/>
            <person name="Sutormin R.A."/>
            <person name="Nabieva E.R."/>
            <person name="Penin A.A."/>
            <person name="Kondrashov A.S."/>
            <person name="Logacheva M.D."/>
        </authorList>
    </citation>
    <scope>NUCLEOTIDE SEQUENCE [LARGE SCALE GENOMIC DNA]</scope>
</reference>
<evidence type="ECO:0000313" key="1">
    <source>
        <dbReference type="EMBL" id="EPS65898.1"/>
    </source>
</evidence>
<accession>S8DS22</accession>
<proteinExistence type="predicted"/>
<protein>
    <submittedName>
        <fullName evidence="1">Uncharacterized protein</fullName>
    </submittedName>
</protein>
<dbReference type="AlphaFoldDB" id="S8DS22"/>
<sequence length="85" mass="9481">MGNDVPSPIVTPSVPVYGVRDEKEFFVPDIWLVAPVSAVHLVSRRVLSKVHNNTGRPRSYKAHVQQGSYESFYLVVLVLGPAENY</sequence>
<dbReference type="Proteomes" id="UP000015453">
    <property type="component" value="Unassembled WGS sequence"/>
</dbReference>